<dbReference type="Pfam" id="PF02653">
    <property type="entry name" value="BPD_transp_2"/>
    <property type="match status" value="1"/>
</dbReference>
<feature type="transmembrane region" description="Helical" evidence="6">
    <location>
        <begin position="279"/>
        <end position="300"/>
    </location>
</feature>
<organism evidence="7 8">
    <name type="scientific">Halapricum salinum</name>
    <dbReference type="NCBI Taxonomy" id="1457250"/>
    <lineage>
        <taxon>Archaea</taxon>
        <taxon>Methanobacteriati</taxon>
        <taxon>Methanobacteriota</taxon>
        <taxon>Stenosarchaea group</taxon>
        <taxon>Halobacteria</taxon>
        <taxon>Halobacteriales</taxon>
        <taxon>Haloarculaceae</taxon>
        <taxon>Halapricum</taxon>
    </lineage>
</organism>
<proteinExistence type="predicted"/>
<dbReference type="InterPro" id="IPR001851">
    <property type="entry name" value="ABC_transp_permease"/>
</dbReference>
<dbReference type="PANTHER" id="PTHR30482">
    <property type="entry name" value="HIGH-AFFINITY BRANCHED-CHAIN AMINO ACID TRANSPORT SYSTEM PERMEASE"/>
    <property type="match status" value="1"/>
</dbReference>
<gene>
    <name evidence="7" type="ORF">DV733_16605</name>
</gene>
<keyword evidence="4 6" id="KW-1133">Transmembrane helix</keyword>
<evidence type="ECO:0000256" key="5">
    <source>
        <dbReference type="ARBA" id="ARBA00023136"/>
    </source>
</evidence>
<dbReference type="AlphaFoldDB" id="A0A4D6HIZ2"/>
<keyword evidence="8" id="KW-1185">Reference proteome</keyword>
<evidence type="ECO:0000256" key="6">
    <source>
        <dbReference type="SAM" id="Phobius"/>
    </source>
</evidence>
<keyword evidence="5 6" id="KW-0472">Membrane</keyword>
<feature type="transmembrane region" description="Helical" evidence="6">
    <location>
        <begin position="359"/>
        <end position="379"/>
    </location>
</feature>
<feature type="transmembrane region" description="Helical" evidence="6">
    <location>
        <begin position="41"/>
        <end position="60"/>
    </location>
</feature>
<dbReference type="PANTHER" id="PTHR30482:SF17">
    <property type="entry name" value="ABC TRANSPORTER ATP-BINDING PROTEIN"/>
    <property type="match status" value="1"/>
</dbReference>
<evidence type="ECO:0000256" key="3">
    <source>
        <dbReference type="ARBA" id="ARBA00022692"/>
    </source>
</evidence>
<protein>
    <submittedName>
        <fullName evidence="7">Branched-chain amino acid ABC transporter permease</fullName>
    </submittedName>
</protein>
<feature type="transmembrane region" description="Helical" evidence="6">
    <location>
        <begin position="93"/>
        <end position="114"/>
    </location>
</feature>
<dbReference type="EMBL" id="CP031310">
    <property type="protein sequence ID" value="QCC53002.1"/>
    <property type="molecule type" value="Genomic_DNA"/>
</dbReference>
<dbReference type="KEGG" id="hsn:DV733_16605"/>
<evidence type="ECO:0000256" key="1">
    <source>
        <dbReference type="ARBA" id="ARBA00004651"/>
    </source>
</evidence>
<dbReference type="InterPro" id="IPR043428">
    <property type="entry name" value="LivM-like"/>
</dbReference>
<evidence type="ECO:0000256" key="2">
    <source>
        <dbReference type="ARBA" id="ARBA00022475"/>
    </source>
</evidence>
<accession>A0A4D6HIZ2</accession>
<dbReference type="Proteomes" id="UP000296706">
    <property type="component" value="Chromosome"/>
</dbReference>
<comment type="subcellular location">
    <subcellularLocation>
        <location evidence="1">Cell membrane</location>
        <topology evidence="1">Multi-pass membrane protein</topology>
    </subcellularLocation>
</comment>
<dbReference type="STRING" id="1457250.GCA_000755225_02202"/>
<dbReference type="CDD" id="cd06581">
    <property type="entry name" value="TM_PBP1_LivM_like"/>
    <property type="match status" value="1"/>
</dbReference>
<feature type="transmembrane region" description="Helical" evidence="6">
    <location>
        <begin position="245"/>
        <end position="267"/>
    </location>
</feature>
<feature type="transmembrane region" description="Helical" evidence="6">
    <location>
        <begin position="67"/>
        <end position="87"/>
    </location>
</feature>
<evidence type="ECO:0000313" key="8">
    <source>
        <dbReference type="Proteomes" id="UP000296706"/>
    </source>
</evidence>
<dbReference type="GO" id="GO:0015658">
    <property type="term" value="F:branched-chain amino acid transmembrane transporter activity"/>
    <property type="evidence" value="ECO:0007669"/>
    <property type="project" value="InterPro"/>
</dbReference>
<feature type="transmembrane region" description="Helical" evidence="6">
    <location>
        <begin position="121"/>
        <end position="138"/>
    </location>
</feature>
<evidence type="ECO:0000313" key="7">
    <source>
        <dbReference type="EMBL" id="QCC53002.1"/>
    </source>
</evidence>
<feature type="transmembrane region" description="Helical" evidence="6">
    <location>
        <begin position="194"/>
        <end position="215"/>
    </location>
</feature>
<name>A0A4D6HIZ2_9EURY</name>
<reference evidence="7 8" key="1">
    <citation type="journal article" date="2019" name="Nat. Commun.">
        <title>A new type of DNA phosphorothioation-based antiviral system in archaea.</title>
        <authorList>
            <person name="Xiong L."/>
            <person name="Liu S."/>
            <person name="Chen S."/>
            <person name="Xiao Y."/>
            <person name="Zhu B."/>
            <person name="Gao Y."/>
            <person name="Zhang Y."/>
            <person name="Chen B."/>
            <person name="Luo J."/>
            <person name="Deng Z."/>
            <person name="Chen X."/>
            <person name="Wang L."/>
            <person name="Chen S."/>
        </authorList>
    </citation>
    <scope>NUCLEOTIDE SEQUENCE [LARGE SCALE GENOMIC DNA]</scope>
    <source>
        <strain evidence="7 8">CBA1105</strain>
    </source>
</reference>
<keyword evidence="3 6" id="KW-0812">Transmembrane</keyword>
<sequence>MHLAVVLLFACYPGIYHVATTSQFGLVFESFLPQVQTMTPILYFGLFAMSFDFISGYTGYLSFGHAVFYGTGAYLVIVIANGKIPLLAAGTPFMISVVLAAVLAALIAVAIGLVSFRLTGVYFAMITLGFAQVFYVFIRGWDWVATAPRDGPSVSFGTHPEGFRIGIPYVDGASYAIGRLYGSGLEGFLGLFDLSTTVVSFYMIGLVVLVCYLAMQRIIHSPFGRVMIAIRENEERARAIGYNTFYYKLGAFAISGAFAGVAGALFAGYRRSVTPENTFYFLTTGDALLSSIIGGLGTLAGPLYGRLFEQGLDEFLSKGSEGGGLLPMLQEYLSRSILETNALGLTIEEMIDAFINGRASLYVGIVFVLFVLFVPNGLLGSLRERVGGPIAKLPGRLFGGEKP</sequence>
<evidence type="ECO:0000256" key="4">
    <source>
        <dbReference type="ARBA" id="ARBA00022989"/>
    </source>
</evidence>
<keyword evidence="2" id="KW-1003">Cell membrane</keyword>
<dbReference type="GO" id="GO:0005886">
    <property type="term" value="C:plasma membrane"/>
    <property type="evidence" value="ECO:0007669"/>
    <property type="project" value="UniProtKB-SubCell"/>
</dbReference>